<gene>
    <name evidence="1" type="ORF">Q9295_15500</name>
</gene>
<keyword evidence="2" id="KW-1185">Reference proteome</keyword>
<accession>A0ABU0W192</accession>
<dbReference type="InterPro" id="IPR016181">
    <property type="entry name" value="Acyl_CoA_acyltransferase"/>
</dbReference>
<name>A0ABU0W192_9RHOB</name>
<dbReference type="SUPFAM" id="SSF55729">
    <property type="entry name" value="Acyl-CoA N-acyltransferases (Nat)"/>
    <property type="match status" value="1"/>
</dbReference>
<reference evidence="1 2" key="1">
    <citation type="submission" date="2023-08" db="EMBL/GenBank/DDBJ databases">
        <title>Characterization of two Paracoccaceae strains isolated from Phycosphere and proposal of Xinfangfangia lacusdiani sp. nov.</title>
        <authorList>
            <person name="Deng Y."/>
            <person name="Zhang Y.Q."/>
        </authorList>
    </citation>
    <scope>NUCLEOTIDE SEQUENCE [LARGE SCALE GENOMIC DNA]</scope>
    <source>
        <strain evidence="1 2">CPCC 101601</strain>
    </source>
</reference>
<dbReference type="EMBL" id="JAVDBT010000016">
    <property type="protein sequence ID" value="MDQ2067782.1"/>
    <property type="molecule type" value="Genomic_DNA"/>
</dbReference>
<proteinExistence type="predicted"/>
<comment type="caution">
    <text evidence="1">The sequence shown here is derived from an EMBL/GenBank/DDBJ whole genome shotgun (WGS) entry which is preliminary data.</text>
</comment>
<dbReference type="Proteomes" id="UP001239680">
    <property type="component" value="Unassembled WGS sequence"/>
</dbReference>
<dbReference type="EC" id="2.-.-.-" evidence="1"/>
<evidence type="ECO:0000313" key="2">
    <source>
        <dbReference type="Proteomes" id="UP001239680"/>
    </source>
</evidence>
<keyword evidence="1" id="KW-0808">Transferase</keyword>
<protein>
    <submittedName>
        <fullName evidence="1">GNAT family protein</fullName>
        <ecNumber evidence="1">2.-.-.-</ecNumber>
    </submittedName>
</protein>
<sequence length="179" mass="20489">MTHKISLPFAGGFVVRTLEVSDLTDAYLAWFNSDYVKRGLNISTRAFTLFDHMRHIEQCRDEGFLLLTIADAANLGLNCYLKVRFDKTHKLADFDLAMDRALQDRAELLLNASRVLMRHLFKRMGVAKVKLRINRANAAARLYADQSKFQLEGVLRSEVLTPNGKRDDILLYALFPEPK</sequence>
<dbReference type="RefSeq" id="WP_306681491.1">
    <property type="nucleotide sequence ID" value="NZ_JAVDBT010000016.1"/>
</dbReference>
<dbReference type="GO" id="GO:0016740">
    <property type="term" value="F:transferase activity"/>
    <property type="evidence" value="ECO:0007669"/>
    <property type="project" value="UniProtKB-KW"/>
</dbReference>
<evidence type="ECO:0000313" key="1">
    <source>
        <dbReference type="EMBL" id="MDQ2067782.1"/>
    </source>
</evidence>
<organism evidence="1 2">
    <name type="scientific">Pseudogemmobacter lacusdianii</name>
    <dbReference type="NCBI Taxonomy" id="3069608"/>
    <lineage>
        <taxon>Bacteria</taxon>
        <taxon>Pseudomonadati</taxon>
        <taxon>Pseudomonadota</taxon>
        <taxon>Alphaproteobacteria</taxon>
        <taxon>Rhodobacterales</taxon>
        <taxon>Paracoccaceae</taxon>
        <taxon>Pseudogemmobacter</taxon>
    </lineage>
</organism>
<dbReference type="Gene3D" id="3.40.630.30">
    <property type="match status" value="1"/>
</dbReference>